<evidence type="ECO:0000313" key="2">
    <source>
        <dbReference type="EMBL" id="OGD94907.1"/>
    </source>
</evidence>
<protein>
    <recommendedName>
        <fullName evidence="4">Bacterial Ig-like domain-containing protein</fullName>
    </recommendedName>
</protein>
<proteinExistence type="predicted"/>
<comment type="caution">
    <text evidence="2">The sequence shown here is derived from an EMBL/GenBank/DDBJ whole genome shotgun (WGS) entry which is preliminary data.</text>
</comment>
<name>A0A1F5GSZ3_9BACT</name>
<dbReference type="Proteomes" id="UP000176666">
    <property type="component" value="Unassembled WGS sequence"/>
</dbReference>
<evidence type="ECO:0008006" key="4">
    <source>
        <dbReference type="Google" id="ProtNLM"/>
    </source>
</evidence>
<organism evidence="2 3">
    <name type="scientific">Candidatus Curtissbacteria bacterium RIFCSPHIGHO2_12_FULL_38_9b</name>
    <dbReference type="NCBI Taxonomy" id="1797720"/>
    <lineage>
        <taxon>Bacteria</taxon>
        <taxon>Candidatus Curtissiibacteriota</taxon>
    </lineage>
</organism>
<keyword evidence="1" id="KW-0472">Membrane</keyword>
<dbReference type="InterPro" id="IPR013783">
    <property type="entry name" value="Ig-like_fold"/>
</dbReference>
<dbReference type="EMBL" id="MFBJ01000072">
    <property type="protein sequence ID" value="OGD94907.1"/>
    <property type="molecule type" value="Genomic_DNA"/>
</dbReference>
<keyword evidence="1" id="KW-1133">Transmembrane helix</keyword>
<dbReference type="Gene3D" id="2.60.40.10">
    <property type="entry name" value="Immunoglobulins"/>
    <property type="match status" value="2"/>
</dbReference>
<evidence type="ECO:0000256" key="1">
    <source>
        <dbReference type="SAM" id="Phobius"/>
    </source>
</evidence>
<feature type="transmembrane region" description="Helical" evidence="1">
    <location>
        <begin position="21"/>
        <end position="44"/>
    </location>
</feature>
<dbReference type="Pfam" id="PF09136">
    <property type="entry name" value="Glucodextran_B"/>
    <property type="match status" value="1"/>
</dbReference>
<reference evidence="2 3" key="1">
    <citation type="journal article" date="2016" name="Nat. Commun.">
        <title>Thousands of microbial genomes shed light on interconnected biogeochemical processes in an aquifer system.</title>
        <authorList>
            <person name="Anantharaman K."/>
            <person name="Brown C.T."/>
            <person name="Hug L.A."/>
            <person name="Sharon I."/>
            <person name="Castelle C.J."/>
            <person name="Probst A.J."/>
            <person name="Thomas B.C."/>
            <person name="Singh A."/>
            <person name="Wilkins M.J."/>
            <person name="Karaoz U."/>
            <person name="Brodie E.L."/>
            <person name="Williams K.H."/>
            <person name="Hubbard S.S."/>
            <person name="Banfield J.F."/>
        </authorList>
    </citation>
    <scope>NUCLEOTIDE SEQUENCE [LARGE SCALE GENOMIC DNA]</scope>
</reference>
<dbReference type="AlphaFoldDB" id="A0A1F5GSZ3"/>
<accession>A0A1F5GSZ3</accession>
<gene>
    <name evidence="2" type="ORF">A3F02_03810</name>
</gene>
<evidence type="ECO:0000313" key="3">
    <source>
        <dbReference type="Proteomes" id="UP000176666"/>
    </source>
</evidence>
<sequence>MRRKSRLEKLSRKSENIIIKRIFYLSLFSLIIIVFLFTVGISLIGKLTDFTTFLLKKDENSQTQTYSVPNPPRLDPILHATNSAKLKISGFSDEGTNIIIYLNDQVAGHTDTVDGKFIIDSLNLKNGDNFISAMAVRGQDNQSEETQKQTIVLDTQEPDLSINSPEEDQSFSKNNRIKVSGQTEKDAQVFVNNFLANVDSEGNFEIYVPVMEGENTIEIKAVDKAGNIKSESRKIHFSN</sequence>
<keyword evidence="1" id="KW-0812">Transmembrane</keyword>